<evidence type="ECO:0000313" key="2">
    <source>
        <dbReference type="EMBL" id="RAP71955.1"/>
    </source>
</evidence>
<organism evidence="2 3">
    <name type="scientific">Candidatus Erwinia dacicola</name>
    <dbReference type="NCBI Taxonomy" id="252393"/>
    <lineage>
        <taxon>Bacteria</taxon>
        <taxon>Pseudomonadati</taxon>
        <taxon>Pseudomonadota</taxon>
        <taxon>Gammaproteobacteria</taxon>
        <taxon>Enterobacterales</taxon>
        <taxon>Erwiniaceae</taxon>
        <taxon>Erwinia</taxon>
    </lineage>
</organism>
<name>A0A328TT03_9GAMM</name>
<gene>
    <name evidence="2" type="ORF">ACZ87_01221</name>
</gene>
<reference evidence="2" key="1">
    <citation type="submission" date="2018-04" db="EMBL/GenBank/DDBJ databases">
        <title>Genomes of the Obligate Erwinia dacicola and Facultative Enterobacter sp. OLF Endosymbionts of the Olive Fruit fly, Bactrocera oleae.</title>
        <authorList>
            <person name="Estes A.M."/>
            <person name="Hearn D.J."/>
            <person name="Agarwal S."/>
            <person name="Pierson E.A."/>
            <person name="Dunning-Hotopp J.C."/>
        </authorList>
    </citation>
    <scope>NUCLEOTIDE SEQUENCE [LARGE SCALE GENOMIC DNA]</scope>
    <source>
        <strain evidence="2">Oroville</strain>
    </source>
</reference>
<keyword evidence="1" id="KW-0812">Transmembrane</keyword>
<sequence length="56" mass="6424">MPPGAKGRAILFILLTFAFSQWMVKILWVHLLLAILCCLLIFTIHLPVVDEEQEKC</sequence>
<evidence type="ECO:0000256" key="1">
    <source>
        <dbReference type="SAM" id="Phobius"/>
    </source>
</evidence>
<comment type="caution">
    <text evidence="2">The sequence shown here is derived from an EMBL/GenBank/DDBJ whole genome shotgun (WGS) entry which is preliminary data.</text>
</comment>
<dbReference type="EMBL" id="LJAM02000078">
    <property type="protein sequence ID" value="RAP71955.1"/>
    <property type="molecule type" value="Genomic_DNA"/>
</dbReference>
<keyword evidence="1" id="KW-1133">Transmembrane helix</keyword>
<accession>A0A328TT03</accession>
<keyword evidence="1" id="KW-0472">Membrane</keyword>
<dbReference type="Proteomes" id="UP000244334">
    <property type="component" value="Unassembled WGS sequence"/>
</dbReference>
<evidence type="ECO:0000313" key="3">
    <source>
        <dbReference type="Proteomes" id="UP000244334"/>
    </source>
</evidence>
<dbReference type="AlphaFoldDB" id="A0A328TT03"/>
<proteinExistence type="predicted"/>
<protein>
    <submittedName>
        <fullName evidence="2">Uncharacterized protein</fullName>
    </submittedName>
</protein>
<feature type="transmembrane region" description="Helical" evidence="1">
    <location>
        <begin position="30"/>
        <end position="49"/>
    </location>
</feature>
<keyword evidence="3" id="KW-1185">Reference proteome</keyword>